<dbReference type="Pfam" id="PF04127">
    <property type="entry name" value="DFP"/>
    <property type="match status" value="2"/>
</dbReference>
<protein>
    <submittedName>
        <fullName evidence="2">Bifunctional phosphopantothenoylcysteine decarboxylase/phosphopantothenate--cysteine ligase CoaBC</fullName>
    </submittedName>
</protein>
<dbReference type="SUPFAM" id="SSF102645">
    <property type="entry name" value="CoaB-like"/>
    <property type="match status" value="1"/>
</dbReference>
<dbReference type="InterPro" id="IPR035929">
    <property type="entry name" value="CoaB-like_sf"/>
</dbReference>
<dbReference type="AlphaFoldDB" id="A0A7V2SIL9"/>
<evidence type="ECO:0000313" key="2">
    <source>
        <dbReference type="EMBL" id="HFC03548.1"/>
    </source>
</evidence>
<gene>
    <name evidence="2" type="ORF">ENJ74_01625</name>
</gene>
<sequence length="218" mass="23749">AVRFIGNRSSGKMADALATALWLRGADICYLRTVANPGLPAQIYTIEVESAEEMGEYLIDCIRVAKKGVMSRPSMNNPNPVGMIRKTPYLFMAAAVSDYRPRYPQEGKLKKSAVGEHWTLELIQNPDLLSSLDKTGIVTVAFKAETDPEKGRENARQLLDAKGVDAVCYNHVGAGKGFGSEENAVTFITPDREAELATAPKAELAYAILDEAKKLADE</sequence>
<comment type="caution">
    <text evidence="2">The sequence shown here is derived from an EMBL/GenBank/DDBJ whole genome shotgun (WGS) entry which is preliminary data.</text>
</comment>
<evidence type="ECO:0000259" key="1">
    <source>
        <dbReference type="Pfam" id="PF04127"/>
    </source>
</evidence>
<dbReference type="GO" id="GO:0015937">
    <property type="term" value="P:coenzyme A biosynthetic process"/>
    <property type="evidence" value="ECO:0007669"/>
    <property type="project" value="UniProtKB-ARBA"/>
</dbReference>
<dbReference type="Gene3D" id="3.40.50.10300">
    <property type="entry name" value="CoaB-like"/>
    <property type="match status" value="1"/>
</dbReference>
<dbReference type="Proteomes" id="UP000885722">
    <property type="component" value="Unassembled WGS sequence"/>
</dbReference>
<name>A0A7V2SIL9_9BACT</name>
<dbReference type="EMBL" id="DRNO01000110">
    <property type="protein sequence ID" value="HFC03548.1"/>
    <property type="molecule type" value="Genomic_DNA"/>
</dbReference>
<feature type="domain" description="DNA/pantothenate metabolism flavoprotein C-terminal" evidence="1">
    <location>
        <begin position="87"/>
        <end position="214"/>
    </location>
</feature>
<keyword evidence="2" id="KW-0436">Ligase</keyword>
<dbReference type="InterPro" id="IPR007085">
    <property type="entry name" value="DNA/pantothenate-metab_flavo_C"/>
</dbReference>
<feature type="domain" description="DNA/pantothenate metabolism flavoprotein C-terminal" evidence="1">
    <location>
        <begin position="2"/>
        <end position="63"/>
    </location>
</feature>
<feature type="non-terminal residue" evidence="2">
    <location>
        <position position="1"/>
    </location>
</feature>
<dbReference type="GO" id="GO:0016874">
    <property type="term" value="F:ligase activity"/>
    <property type="evidence" value="ECO:0007669"/>
    <property type="project" value="UniProtKB-KW"/>
</dbReference>
<organism evidence="2">
    <name type="scientific">Nitratifractor salsuginis</name>
    <dbReference type="NCBI Taxonomy" id="269261"/>
    <lineage>
        <taxon>Bacteria</taxon>
        <taxon>Pseudomonadati</taxon>
        <taxon>Campylobacterota</taxon>
        <taxon>Epsilonproteobacteria</taxon>
        <taxon>Campylobacterales</taxon>
        <taxon>Sulfurovaceae</taxon>
        <taxon>Nitratifractor</taxon>
    </lineage>
</organism>
<reference evidence="2" key="1">
    <citation type="journal article" date="2020" name="mSystems">
        <title>Genome- and Community-Level Interaction Insights into Carbon Utilization and Element Cycling Functions of Hydrothermarchaeota in Hydrothermal Sediment.</title>
        <authorList>
            <person name="Zhou Z."/>
            <person name="Liu Y."/>
            <person name="Xu W."/>
            <person name="Pan J."/>
            <person name="Luo Z.H."/>
            <person name="Li M."/>
        </authorList>
    </citation>
    <scope>NUCLEOTIDE SEQUENCE [LARGE SCALE GENOMIC DNA]</scope>
    <source>
        <strain evidence="2">HyVt-513</strain>
    </source>
</reference>
<proteinExistence type="predicted"/>
<accession>A0A7V2SIL9</accession>